<proteinExistence type="predicted"/>
<gene>
    <name evidence="2" type="ORF">UFOPK2399_00584</name>
</gene>
<name>A0A6J6NXP3_9ZZZZ</name>
<dbReference type="AlphaFoldDB" id="A0A6J6NXP3"/>
<evidence type="ECO:0000313" key="2">
    <source>
        <dbReference type="EMBL" id="CAB4689294.1"/>
    </source>
</evidence>
<feature type="transmembrane region" description="Helical" evidence="1">
    <location>
        <begin position="6"/>
        <end position="25"/>
    </location>
</feature>
<dbReference type="EMBL" id="CAEZXP010000001">
    <property type="protein sequence ID" value="CAB4689294.1"/>
    <property type="molecule type" value="Genomic_DNA"/>
</dbReference>
<reference evidence="2" key="1">
    <citation type="submission" date="2020-05" db="EMBL/GenBank/DDBJ databases">
        <authorList>
            <person name="Chiriac C."/>
            <person name="Salcher M."/>
            <person name="Ghai R."/>
            <person name="Kavagutti S V."/>
        </authorList>
    </citation>
    <scope>NUCLEOTIDE SEQUENCE</scope>
</reference>
<organism evidence="2">
    <name type="scientific">freshwater metagenome</name>
    <dbReference type="NCBI Taxonomy" id="449393"/>
    <lineage>
        <taxon>unclassified sequences</taxon>
        <taxon>metagenomes</taxon>
        <taxon>ecological metagenomes</taxon>
    </lineage>
</organism>
<keyword evidence="1" id="KW-0812">Transmembrane</keyword>
<accession>A0A6J6NXP3</accession>
<protein>
    <submittedName>
        <fullName evidence="2">Unannotated protein</fullName>
    </submittedName>
</protein>
<evidence type="ECO:0000256" key="1">
    <source>
        <dbReference type="SAM" id="Phobius"/>
    </source>
</evidence>
<keyword evidence="1" id="KW-1133">Transmembrane helix</keyword>
<sequence length="83" mass="9146">MEEIVICVVALIVVAVAVYLIARVVETRGPLARRVAVPSDPIELLRQRYARGEIGREEYLEAWLDLTSGPPQRSADVPPPPTP</sequence>
<keyword evidence="1" id="KW-0472">Membrane</keyword>